<keyword evidence="9" id="KW-1185">Reference proteome</keyword>
<dbReference type="Proteomes" id="UP001319180">
    <property type="component" value="Unassembled WGS sequence"/>
</dbReference>
<dbReference type="EC" id="1.7.1.17" evidence="6"/>
<name>A0AAP2D4R8_9BACT</name>
<feature type="domain" description="Flavodoxin-like fold" evidence="7">
    <location>
        <begin position="2"/>
        <end position="205"/>
    </location>
</feature>
<dbReference type="EC" id="1.6.5.-" evidence="6"/>
<dbReference type="EMBL" id="JAHESC010000002">
    <property type="protein sequence ID" value="MBT1685329.1"/>
    <property type="molecule type" value="Genomic_DNA"/>
</dbReference>
<comment type="caution">
    <text evidence="8">The sequence shown here is derived from an EMBL/GenBank/DDBJ whole genome shotgun (WGS) entry which is preliminary data.</text>
</comment>
<evidence type="ECO:0000313" key="9">
    <source>
        <dbReference type="Proteomes" id="UP001319180"/>
    </source>
</evidence>
<organism evidence="8 9">
    <name type="scientific">Dawidia soli</name>
    <dbReference type="NCBI Taxonomy" id="2782352"/>
    <lineage>
        <taxon>Bacteria</taxon>
        <taxon>Pseudomonadati</taxon>
        <taxon>Bacteroidota</taxon>
        <taxon>Cytophagia</taxon>
        <taxon>Cytophagales</taxon>
        <taxon>Chryseotaleaceae</taxon>
        <taxon>Dawidia</taxon>
    </lineage>
</organism>
<keyword evidence="4 6" id="KW-0520">NAD</keyword>
<feature type="binding site" evidence="6">
    <location>
        <position position="10"/>
    </location>
    <ligand>
        <name>FMN</name>
        <dbReference type="ChEBI" id="CHEBI:58210"/>
    </ligand>
</feature>
<evidence type="ECO:0000256" key="1">
    <source>
        <dbReference type="ARBA" id="ARBA00022630"/>
    </source>
</evidence>
<dbReference type="InterPro" id="IPR023048">
    <property type="entry name" value="NADH:quinone_OxRdtase_FMN_depd"/>
</dbReference>
<comment type="catalytic activity">
    <reaction evidence="6">
        <text>2 a quinone + NADH + H(+) = 2 a 1,4-benzosemiquinone + NAD(+)</text>
        <dbReference type="Rhea" id="RHEA:65952"/>
        <dbReference type="ChEBI" id="CHEBI:15378"/>
        <dbReference type="ChEBI" id="CHEBI:57540"/>
        <dbReference type="ChEBI" id="CHEBI:57945"/>
        <dbReference type="ChEBI" id="CHEBI:132124"/>
        <dbReference type="ChEBI" id="CHEBI:134225"/>
    </reaction>
</comment>
<comment type="cofactor">
    <cofactor evidence="6">
        <name>FMN</name>
        <dbReference type="ChEBI" id="CHEBI:58210"/>
    </cofactor>
    <text evidence="6">Binds 1 FMN per subunit.</text>
</comment>
<evidence type="ECO:0000256" key="4">
    <source>
        <dbReference type="ARBA" id="ARBA00023027"/>
    </source>
</evidence>
<evidence type="ECO:0000256" key="6">
    <source>
        <dbReference type="HAMAP-Rule" id="MF_01216"/>
    </source>
</evidence>
<comment type="function">
    <text evidence="6">Also exhibits azoreductase activity. Catalyzes the reductive cleavage of the azo bond in aromatic azo compounds to the corresponding amines.</text>
</comment>
<evidence type="ECO:0000256" key="5">
    <source>
        <dbReference type="ARBA" id="ARBA00048542"/>
    </source>
</evidence>
<keyword evidence="1 6" id="KW-0285">Flavoprotein</keyword>
<keyword evidence="2 6" id="KW-0288">FMN</keyword>
<dbReference type="AlphaFoldDB" id="A0AAP2D4R8"/>
<dbReference type="GO" id="GO:0010181">
    <property type="term" value="F:FMN binding"/>
    <property type="evidence" value="ECO:0007669"/>
    <property type="project" value="UniProtKB-UniRule"/>
</dbReference>
<comment type="catalytic activity">
    <reaction evidence="5">
        <text>N,N-dimethyl-1,4-phenylenediamine + anthranilate + 2 NAD(+) = 2-(4-dimethylaminophenyl)diazenylbenzoate + 2 NADH + 2 H(+)</text>
        <dbReference type="Rhea" id="RHEA:55872"/>
        <dbReference type="ChEBI" id="CHEBI:15378"/>
        <dbReference type="ChEBI" id="CHEBI:15783"/>
        <dbReference type="ChEBI" id="CHEBI:16567"/>
        <dbReference type="ChEBI" id="CHEBI:57540"/>
        <dbReference type="ChEBI" id="CHEBI:57945"/>
        <dbReference type="ChEBI" id="CHEBI:71579"/>
        <dbReference type="EC" id="1.7.1.17"/>
    </reaction>
    <physiologicalReaction direction="right-to-left" evidence="5">
        <dbReference type="Rhea" id="RHEA:55874"/>
    </physiologicalReaction>
</comment>
<proteinExistence type="inferred from homology"/>
<evidence type="ECO:0000256" key="2">
    <source>
        <dbReference type="ARBA" id="ARBA00022643"/>
    </source>
</evidence>
<dbReference type="PANTHER" id="PTHR43741:SF2">
    <property type="entry name" value="FMN-DEPENDENT NADH:QUINONE OXIDOREDUCTASE"/>
    <property type="match status" value="1"/>
</dbReference>
<reference evidence="8 9" key="1">
    <citation type="submission" date="2021-05" db="EMBL/GenBank/DDBJ databases">
        <title>A Polyphasic approach of four new species of the genus Ohtaekwangia: Ohtaekwangia histidinii sp. nov., Ohtaekwangia cretensis sp. nov., Ohtaekwangia indiensis sp. nov., Ohtaekwangia reichenbachii sp. nov. from diverse environment.</title>
        <authorList>
            <person name="Octaviana S."/>
        </authorList>
    </citation>
    <scope>NUCLEOTIDE SEQUENCE [LARGE SCALE GENOMIC DNA]</scope>
    <source>
        <strain evidence="8 9">PWU37</strain>
    </source>
</reference>
<dbReference type="InterPro" id="IPR050104">
    <property type="entry name" value="FMN-dep_NADH:Q_OxRdtase_AzoR1"/>
</dbReference>
<comment type="similarity">
    <text evidence="6">Belongs to the azoreductase type 1 family.</text>
</comment>
<dbReference type="Gene3D" id="3.40.50.360">
    <property type="match status" value="1"/>
</dbReference>
<keyword evidence="3 6" id="KW-0560">Oxidoreductase</keyword>
<dbReference type="GO" id="GO:0016652">
    <property type="term" value="F:oxidoreductase activity, acting on NAD(P)H as acceptor"/>
    <property type="evidence" value="ECO:0007669"/>
    <property type="project" value="UniProtKB-UniRule"/>
</dbReference>
<dbReference type="SUPFAM" id="SSF52218">
    <property type="entry name" value="Flavoproteins"/>
    <property type="match status" value="1"/>
</dbReference>
<dbReference type="GO" id="GO:0016655">
    <property type="term" value="F:oxidoreductase activity, acting on NAD(P)H, quinone or similar compound as acceptor"/>
    <property type="evidence" value="ECO:0007669"/>
    <property type="project" value="InterPro"/>
</dbReference>
<sequence>MKKLLVINSSARTFRSQSRRLTEVFVEHWRRVYADTRIRFRDLGNTNVPHINEKWIAAAFKPEAARSADESASLSLSNTYISELREADIIVLGAPMYNWSIPSALKAYIDQILRVNETWKVNPTDPLNPYVGLLENKTLVLLLSRGSQGYEPGGYNEHMNFQSTYLETVFAIIGIRDIHIVAINGVSSDRENLKESIDRSHQKVRDLIHDL</sequence>
<dbReference type="HAMAP" id="MF_01216">
    <property type="entry name" value="Azoreductase_type1"/>
    <property type="match status" value="1"/>
</dbReference>
<dbReference type="Pfam" id="PF02525">
    <property type="entry name" value="Flavodoxin_2"/>
    <property type="match status" value="1"/>
</dbReference>
<accession>A0AAP2D4R8</accession>
<dbReference type="InterPro" id="IPR029039">
    <property type="entry name" value="Flavoprotein-like_sf"/>
</dbReference>
<dbReference type="GO" id="GO:0009055">
    <property type="term" value="F:electron transfer activity"/>
    <property type="evidence" value="ECO:0007669"/>
    <property type="project" value="UniProtKB-UniRule"/>
</dbReference>
<comment type="subunit">
    <text evidence="6">Homodimer.</text>
</comment>
<evidence type="ECO:0000259" key="7">
    <source>
        <dbReference type="Pfam" id="PF02525"/>
    </source>
</evidence>
<protein>
    <recommendedName>
        <fullName evidence="6">FMN dependent NADH:quinone oxidoreductase</fullName>
        <ecNumber evidence="6">1.6.5.-</ecNumber>
    </recommendedName>
    <alternativeName>
        <fullName evidence="6">Azo-dye reductase</fullName>
    </alternativeName>
    <alternativeName>
        <fullName evidence="6">FMN-dependent NADH-azo compound oxidoreductase</fullName>
    </alternativeName>
    <alternativeName>
        <fullName evidence="6">FMN-dependent NADH-azoreductase</fullName>
        <ecNumber evidence="6">1.7.1.17</ecNumber>
    </alternativeName>
</protein>
<dbReference type="InterPro" id="IPR003680">
    <property type="entry name" value="Flavodoxin_fold"/>
</dbReference>
<feature type="binding site" evidence="6">
    <location>
        <begin position="16"/>
        <end position="18"/>
    </location>
    <ligand>
        <name>FMN</name>
        <dbReference type="ChEBI" id="CHEBI:58210"/>
    </ligand>
</feature>
<gene>
    <name evidence="6" type="primary">azoR</name>
    <name evidence="8" type="ORF">KK078_02115</name>
</gene>
<evidence type="ECO:0000313" key="8">
    <source>
        <dbReference type="EMBL" id="MBT1685329.1"/>
    </source>
</evidence>
<comment type="caution">
    <text evidence="6">Lacks conserved residue(s) required for the propagation of feature annotation.</text>
</comment>
<evidence type="ECO:0000256" key="3">
    <source>
        <dbReference type="ARBA" id="ARBA00023002"/>
    </source>
</evidence>
<comment type="function">
    <text evidence="6">Quinone reductase that provides resistance to thiol-specific stress caused by electrophilic quinones.</text>
</comment>
<dbReference type="RefSeq" id="WP_254088579.1">
    <property type="nucleotide sequence ID" value="NZ_JAHESC010000002.1"/>
</dbReference>
<dbReference type="PANTHER" id="PTHR43741">
    <property type="entry name" value="FMN-DEPENDENT NADH-AZOREDUCTASE 1"/>
    <property type="match status" value="1"/>
</dbReference>